<accession>A0A2A2JTD5</accession>
<dbReference type="InterPro" id="IPR049160">
    <property type="entry name" value="PI4KB-PIK1_PIK"/>
</dbReference>
<dbReference type="OrthoDB" id="10264149at2759"/>
<dbReference type="InterPro" id="IPR036940">
    <property type="entry name" value="PI3/4_kinase_cat_sf"/>
</dbReference>
<feature type="domain" description="PIK helical" evidence="10">
    <location>
        <begin position="25"/>
        <end position="212"/>
    </location>
</feature>
<sequence length="851" mass="95920">MVDGAPDCNHAKGGLCSRCFVSPSTSFPSSDSSANGNLANELVENTPSGDAAAAPSASFSDNYTSFADLQPSMLGVRIQEELNQEHIPVISPLPEPESWLMRLLNSEQFTARMALRYLNKTKNKDELTALSNRLDSLPDEDLDFYLPELINMYIHDKAIASVLYPYITKRCKQSVHYSLSCVWLLESFQVDRMRFQDKSMVHGSMLRQMILNEFRDPRSVNVLKQEEMAPTISMKPVQLALTAEMLSLESTGGGPSAITLSRSESASSSLSNLHYLSPLALTKDRKLDSNCRCKKPKDKCDCEETCLHAEKRFVSWLTTIGDRLKEEPGKGEKSAKKSQNISTVHTNKDLISFKTRRLVSELMLLNMQLPARVWVPFLDDHIVLRIPPTNGCVLNSKDKAPYCIYVEILRCKDLMTVEVPKSKSESETALQYRLGKEPSFEMPRELSTLSEPEISVGNESELNKKREAEDKDEDQITIVECKDEVVVAPDKMLEGVPAPEPAWDTMSLESSASEPALRTGNHITSDLSRRLKEWVKRPGRRRQMRPHPDDPSASTLSEPWEEKRDRIRHASPYGCLDGWDLLPLIVKSGDDLAQELLAYQLLATFKHIWAEEDVPLYLRPYKILVTSSNSGMIEPIIDACSLHQIKRNQYAIYKEEGRTAVPSLLAYYIETFGSIGTPSFLKAQQNFVQSCAAYSLISYFLQVKDRHNGNILIDADGHLIHIDFGFILSVSPRNLGFETSPFKLTSELIDVMGGLDYDMFAYFKSLLLRGLIAARKHHEEIMTIVEIMSIGSHLPCFRAAAPAIRALRDRFHVTSTDQQLQQLVSSMVESSRDSLTTRLYDNYQYYTNGIL</sequence>
<dbReference type="EMBL" id="LIAE01010230">
    <property type="protein sequence ID" value="PAV65016.1"/>
    <property type="molecule type" value="Genomic_DNA"/>
</dbReference>
<evidence type="ECO:0000256" key="5">
    <source>
        <dbReference type="ARBA" id="ARBA00036767"/>
    </source>
</evidence>
<dbReference type="InterPro" id="IPR001263">
    <property type="entry name" value="PI3K_accessory_dom"/>
</dbReference>
<evidence type="ECO:0000313" key="12">
    <source>
        <dbReference type="Proteomes" id="UP000218231"/>
    </source>
</evidence>
<feature type="region of interest" description="Disordered" evidence="8">
    <location>
        <begin position="535"/>
        <end position="562"/>
    </location>
</feature>
<feature type="compositionally biased region" description="Low complexity" evidence="8">
    <location>
        <begin position="47"/>
        <end position="56"/>
    </location>
</feature>
<evidence type="ECO:0000313" key="11">
    <source>
        <dbReference type="EMBL" id="PAV65016.1"/>
    </source>
</evidence>
<keyword evidence="3" id="KW-0808">Transferase</keyword>
<dbReference type="CDD" id="cd05168">
    <property type="entry name" value="PI4Kc_III_beta"/>
    <property type="match status" value="1"/>
</dbReference>
<dbReference type="InterPro" id="IPR015433">
    <property type="entry name" value="PI3/4_kinase"/>
</dbReference>
<evidence type="ECO:0000256" key="3">
    <source>
        <dbReference type="ARBA" id="ARBA00022679"/>
    </source>
</evidence>
<dbReference type="GO" id="GO:0046854">
    <property type="term" value="P:phosphatidylinositol phosphate biosynthetic process"/>
    <property type="evidence" value="ECO:0007669"/>
    <property type="project" value="InterPro"/>
</dbReference>
<dbReference type="Proteomes" id="UP000218231">
    <property type="component" value="Unassembled WGS sequence"/>
</dbReference>
<feature type="domain" description="PI3K/PI4K catalytic" evidence="9">
    <location>
        <begin position="558"/>
        <end position="836"/>
    </location>
</feature>
<dbReference type="FunFam" id="1.10.1070.11:FF:000016">
    <property type="entry name" value="PIK1p Phosphatidylinositol 4-kinase"/>
    <property type="match status" value="1"/>
</dbReference>
<feature type="compositionally biased region" description="Polar residues" evidence="8">
    <location>
        <begin position="34"/>
        <end position="46"/>
    </location>
</feature>
<dbReference type="Pfam" id="PF00454">
    <property type="entry name" value="PI3_PI4_kinase"/>
    <property type="match status" value="1"/>
</dbReference>
<evidence type="ECO:0000259" key="10">
    <source>
        <dbReference type="PROSITE" id="PS51545"/>
    </source>
</evidence>
<dbReference type="InterPro" id="IPR000403">
    <property type="entry name" value="PI3/4_kinase_cat_dom"/>
</dbReference>
<evidence type="ECO:0000256" key="1">
    <source>
        <dbReference type="ARBA" id="ARBA00004450"/>
    </source>
</evidence>
<organism evidence="11 12">
    <name type="scientific">Diploscapter pachys</name>
    <dbReference type="NCBI Taxonomy" id="2018661"/>
    <lineage>
        <taxon>Eukaryota</taxon>
        <taxon>Metazoa</taxon>
        <taxon>Ecdysozoa</taxon>
        <taxon>Nematoda</taxon>
        <taxon>Chromadorea</taxon>
        <taxon>Rhabditida</taxon>
        <taxon>Rhabditina</taxon>
        <taxon>Rhabditomorpha</taxon>
        <taxon>Rhabditoidea</taxon>
        <taxon>Rhabditidae</taxon>
        <taxon>Diploscapter</taxon>
    </lineage>
</organism>
<dbReference type="Pfam" id="PF21245">
    <property type="entry name" value="PI4KB-PIK1_PIK"/>
    <property type="match status" value="1"/>
</dbReference>
<protein>
    <recommendedName>
        <fullName evidence="7">Phosphatidylinositol 4-kinase beta</fullName>
        <ecNumber evidence="2">2.7.1.67</ecNumber>
    </recommendedName>
</protein>
<comment type="subcellular location">
    <subcellularLocation>
        <location evidence="1">Mitochondrion outer membrane</location>
        <topology evidence="1">Peripheral membrane protein</topology>
    </subcellularLocation>
    <subcellularLocation>
        <location evidence="6">Rough endoplasmic reticulum membrane</location>
        <topology evidence="6">Peripheral membrane protein</topology>
    </subcellularLocation>
</comment>
<evidence type="ECO:0000256" key="2">
    <source>
        <dbReference type="ARBA" id="ARBA00012169"/>
    </source>
</evidence>
<dbReference type="STRING" id="2018661.A0A2A2JTD5"/>
<name>A0A2A2JTD5_9BILA</name>
<dbReference type="Gene3D" id="3.30.1010.10">
    <property type="entry name" value="Phosphatidylinositol 3-kinase Catalytic Subunit, Chain A, domain 4"/>
    <property type="match status" value="1"/>
</dbReference>
<comment type="caution">
    <text evidence="11">The sequence shown here is derived from an EMBL/GenBank/DDBJ whole genome shotgun (WGS) entry which is preliminary data.</text>
</comment>
<dbReference type="GO" id="GO:0005741">
    <property type="term" value="C:mitochondrial outer membrane"/>
    <property type="evidence" value="ECO:0007669"/>
    <property type="project" value="UniProtKB-SubCell"/>
</dbReference>
<dbReference type="PROSITE" id="PS51545">
    <property type="entry name" value="PIK_HELICAL"/>
    <property type="match status" value="1"/>
</dbReference>
<evidence type="ECO:0000259" key="9">
    <source>
        <dbReference type="PROSITE" id="PS50290"/>
    </source>
</evidence>
<dbReference type="AlphaFoldDB" id="A0A2A2JTD5"/>
<evidence type="ECO:0000256" key="8">
    <source>
        <dbReference type="SAM" id="MobiDB-lite"/>
    </source>
</evidence>
<proteinExistence type="predicted"/>
<dbReference type="SMART" id="SM00146">
    <property type="entry name" value="PI3Kc"/>
    <property type="match status" value="1"/>
</dbReference>
<dbReference type="PANTHER" id="PTHR10048">
    <property type="entry name" value="PHOSPHATIDYLINOSITOL KINASE"/>
    <property type="match status" value="1"/>
</dbReference>
<dbReference type="GO" id="GO:0048015">
    <property type="term" value="P:phosphatidylinositol-mediated signaling"/>
    <property type="evidence" value="ECO:0007669"/>
    <property type="project" value="TreeGrafter"/>
</dbReference>
<dbReference type="InterPro" id="IPR057754">
    <property type="entry name" value="PI4-kinase_beta/PIK1_cat"/>
</dbReference>
<keyword evidence="4" id="KW-0418">Kinase</keyword>
<dbReference type="InterPro" id="IPR011009">
    <property type="entry name" value="Kinase-like_dom_sf"/>
</dbReference>
<dbReference type="Gene3D" id="1.10.1070.11">
    <property type="entry name" value="Phosphatidylinositol 3-/4-kinase, catalytic domain"/>
    <property type="match status" value="1"/>
</dbReference>
<dbReference type="GO" id="GO:0004430">
    <property type="term" value="F:1-phosphatidylinositol 4-kinase activity"/>
    <property type="evidence" value="ECO:0007669"/>
    <property type="project" value="UniProtKB-EC"/>
</dbReference>
<evidence type="ECO:0000256" key="6">
    <source>
        <dbReference type="ARBA" id="ARBA00037860"/>
    </source>
</evidence>
<reference evidence="11 12" key="1">
    <citation type="journal article" date="2017" name="Curr. Biol.">
        <title>Genome architecture and evolution of a unichromosomal asexual nematode.</title>
        <authorList>
            <person name="Fradin H."/>
            <person name="Zegar C."/>
            <person name="Gutwein M."/>
            <person name="Lucas J."/>
            <person name="Kovtun M."/>
            <person name="Corcoran D."/>
            <person name="Baugh L.R."/>
            <person name="Kiontke K."/>
            <person name="Gunsalus K."/>
            <person name="Fitch D.H."/>
            <person name="Piano F."/>
        </authorList>
    </citation>
    <scope>NUCLEOTIDE SEQUENCE [LARGE SCALE GENOMIC DNA]</scope>
    <source>
        <strain evidence="11">PF1309</strain>
    </source>
</reference>
<dbReference type="PROSITE" id="PS50290">
    <property type="entry name" value="PI3_4_KINASE_3"/>
    <property type="match status" value="1"/>
</dbReference>
<dbReference type="SUPFAM" id="SSF48371">
    <property type="entry name" value="ARM repeat"/>
    <property type="match status" value="1"/>
</dbReference>
<evidence type="ECO:0000256" key="4">
    <source>
        <dbReference type="ARBA" id="ARBA00022777"/>
    </source>
</evidence>
<dbReference type="SUPFAM" id="SSF56112">
    <property type="entry name" value="Protein kinase-like (PK-like)"/>
    <property type="match status" value="1"/>
</dbReference>
<gene>
    <name evidence="11" type="ORF">WR25_08343</name>
</gene>
<evidence type="ECO:0000256" key="7">
    <source>
        <dbReference type="ARBA" id="ARBA00039877"/>
    </source>
</evidence>
<dbReference type="EC" id="2.7.1.67" evidence="2"/>
<feature type="region of interest" description="Disordered" evidence="8">
    <location>
        <begin position="29"/>
        <end position="56"/>
    </location>
</feature>
<dbReference type="PANTHER" id="PTHR10048:SF22">
    <property type="entry name" value="PHOSPHATIDYLINOSITOL 4-KINASE BETA"/>
    <property type="match status" value="1"/>
</dbReference>
<keyword evidence="12" id="KW-1185">Reference proteome</keyword>
<comment type="catalytic activity">
    <reaction evidence="5">
        <text>a 1,2-diacyl-sn-glycero-3-phospho-(1D-myo-inositol) + ATP = a 1,2-diacyl-sn-glycero-3-phospho-(1D-myo-inositol 4-phosphate) + ADP + H(+)</text>
        <dbReference type="Rhea" id="RHEA:19877"/>
        <dbReference type="ChEBI" id="CHEBI:15378"/>
        <dbReference type="ChEBI" id="CHEBI:30616"/>
        <dbReference type="ChEBI" id="CHEBI:57880"/>
        <dbReference type="ChEBI" id="CHEBI:58178"/>
        <dbReference type="ChEBI" id="CHEBI:456216"/>
        <dbReference type="EC" id="2.7.1.67"/>
    </reaction>
    <physiologicalReaction direction="left-to-right" evidence="5">
        <dbReference type="Rhea" id="RHEA:19878"/>
    </physiologicalReaction>
</comment>
<dbReference type="GO" id="GO:0030867">
    <property type="term" value="C:rough endoplasmic reticulum membrane"/>
    <property type="evidence" value="ECO:0007669"/>
    <property type="project" value="UniProtKB-SubCell"/>
</dbReference>
<feature type="region of interest" description="Disordered" evidence="8">
    <location>
        <begin position="441"/>
        <end position="472"/>
    </location>
</feature>
<dbReference type="InterPro" id="IPR016024">
    <property type="entry name" value="ARM-type_fold"/>
</dbReference>